<dbReference type="Gene3D" id="3.40.630.10">
    <property type="entry name" value="Zn peptidases"/>
    <property type="match status" value="1"/>
</dbReference>
<dbReference type="PANTHER" id="PTHR43808:SF9">
    <property type="entry name" value="BLL0789 PROTEIN"/>
    <property type="match status" value="1"/>
</dbReference>
<protein>
    <submittedName>
        <fullName evidence="5">Carboxypeptidase</fullName>
    </submittedName>
</protein>
<dbReference type="InterPro" id="IPR050072">
    <property type="entry name" value="Peptidase_M20A"/>
</dbReference>
<feature type="active site" evidence="3">
    <location>
        <position position="89"/>
    </location>
</feature>
<proteinExistence type="predicted"/>
<feature type="active site" description="Proton acceptor" evidence="3">
    <location>
        <position position="156"/>
    </location>
</feature>
<evidence type="ECO:0000313" key="6">
    <source>
        <dbReference type="Proteomes" id="UP000236379"/>
    </source>
</evidence>
<dbReference type="PANTHER" id="PTHR43808">
    <property type="entry name" value="ACETYLORNITHINE DEACETYLASE"/>
    <property type="match status" value="1"/>
</dbReference>
<dbReference type="EMBL" id="PPPD01000001">
    <property type="protein sequence ID" value="PNY83025.1"/>
    <property type="molecule type" value="Genomic_DNA"/>
</dbReference>
<evidence type="ECO:0000256" key="3">
    <source>
        <dbReference type="PIRSR" id="PIRSR037238-1"/>
    </source>
</evidence>
<gene>
    <name evidence="5" type="ORF">CVO96_11970</name>
</gene>
<evidence type="ECO:0000256" key="2">
    <source>
        <dbReference type="ARBA" id="ARBA00022801"/>
    </source>
</evidence>
<dbReference type="InterPro" id="IPR002933">
    <property type="entry name" value="Peptidase_M20"/>
</dbReference>
<dbReference type="InterPro" id="IPR011650">
    <property type="entry name" value="Peptidase_M20_dimer"/>
</dbReference>
<dbReference type="Pfam" id="PF07687">
    <property type="entry name" value="M20_dimer"/>
    <property type="match status" value="1"/>
</dbReference>
<evidence type="ECO:0000259" key="4">
    <source>
        <dbReference type="Pfam" id="PF07687"/>
    </source>
</evidence>
<dbReference type="AlphaFoldDB" id="A0A2K3V2P5"/>
<reference evidence="5 6" key="1">
    <citation type="submission" date="2018-01" db="EMBL/GenBank/DDBJ databases">
        <title>Deinococcus koreensis sp. nov., a radiation-resistant bacterium isolated from river water.</title>
        <authorList>
            <person name="Choi A."/>
        </authorList>
    </citation>
    <scope>NUCLEOTIDE SEQUENCE [LARGE SCALE GENOMIC DNA]</scope>
    <source>
        <strain evidence="5 6">SJW1-2</strain>
    </source>
</reference>
<dbReference type="OrthoDB" id="9783294at2"/>
<dbReference type="InterPro" id="IPR017150">
    <property type="entry name" value="Pept_M20_glutamate_carboxypep"/>
</dbReference>
<comment type="caution">
    <text evidence="5">The sequence shown here is derived from an EMBL/GenBank/DDBJ whole genome shotgun (WGS) entry which is preliminary data.</text>
</comment>
<keyword evidence="2" id="KW-0378">Hydrolase</keyword>
<dbReference type="SUPFAM" id="SSF55031">
    <property type="entry name" value="Bacterial exopeptidase dimerisation domain"/>
    <property type="match status" value="1"/>
</dbReference>
<dbReference type="PIRSF" id="PIRSF037238">
    <property type="entry name" value="Carboxypeptidase_G2"/>
    <property type="match status" value="1"/>
</dbReference>
<keyword evidence="1" id="KW-0479">Metal-binding</keyword>
<dbReference type="Proteomes" id="UP000236379">
    <property type="component" value="Unassembled WGS sequence"/>
</dbReference>
<dbReference type="Gene3D" id="3.30.70.360">
    <property type="match status" value="1"/>
</dbReference>
<sequence length="387" mass="40075">MLTDLQTLVEIESPSSDPGAVARVMELVEGWARGLGAVTRALPGGTRIFNFGVDSAGLASSGLASSSLAGAGAGTAPGHRPLLILMHADTVWPVGTLAQMPWRLEGERVYGPGTYDMKGGIVGTFHALRALRRETGGAQGGQWPAGGIQILLSPDEEVGSPSSRAHIEAAASGARAALVVEPPVADSHALKTGRKGTGGYWLSLRGIASHAGNRPADGASAITAAAEAVLAIQALARPEVGTTISAGVIHGGSAMNVVPEACSVEFDVRVTHLAEAERVDAGVRAWRPTDTRVRAELTGGLNRPPFEQGPDTLRLYEQARARAQALGFELGHEVVGGGSDGNFTAPITPTLDGLGAPGDGAHAAHEHIRLDRWPGHVRLLTRLLREL</sequence>
<organism evidence="5 6">
    <name type="scientific">Deinococcus koreensis</name>
    <dbReference type="NCBI Taxonomy" id="2054903"/>
    <lineage>
        <taxon>Bacteria</taxon>
        <taxon>Thermotogati</taxon>
        <taxon>Deinococcota</taxon>
        <taxon>Deinococci</taxon>
        <taxon>Deinococcales</taxon>
        <taxon>Deinococcaceae</taxon>
        <taxon>Deinococcus</taxon>
    </lineage>
</organism>
<dbReference type="Pfam" id="PF01546">
    <property type="entry name" value="Peptidase_M20"/>
    <property type="match status" value="1"/>
</dbReference>
<dbReference type="InterPro" id="IPR036264">
    <property type="entry name" value="Bact_exopeptidase_dim_dom"/>
</dbReference>
<evidence type="ECO:0000313" key="5">
    <source>
        <dbReference type="EMBL" id="PNY83025.1"/>
    </source>
</evidence>
<keyword evidence="5" id="KW-0121">Carboxypeptidase</keyword>
<accession>A0A2K3V2P5</accession>
<dbReference type="GO" id="GO:0046872">
    <property type="term" value="F:metal ion binding"/>
    <property type="evidence" value="ECO:0007669"/>
    <property type="project" value="UniProtKB-KW"/>
</dbReference>
<evidence type="ECO:0000256" key="1">
    <source>
        <dbReference type="ARBA" id="ARBA00022723"/>
    </source>
</evidence>
<name>A0A2K3V2P5_9DEIO</name>
<keyword evidence="5" id="KW-0645">Protease</keyword>
<dbReference type="GO" id="GO:0004180">
    <property type="term" value="F:carboxypeptidase activity"/>
    <property type="evidence" value="ECO:0007669"/>
    <property type="project" value="UniProtKB-KW"/>
</dbReference>
<dbReference type="SUPFAM" id="SSF53187">
    <property type="entry name" value="Zn-dependent exopeptidases"/>
    <property type="match status" value="1"/>
</dbReference>
<keyword evidence="6" id="KW-1185">Reference proteome</keyword>
<dbReference type="CDD" id="cd03885">
    <property type="entry name" value="M20_CPDG2"/>
    <property type="match status" value="1"/>
</dbReference>
<feature type="domain" description="Peptidase M20 dimerisation" evidence="4">
    <location>
        <begin position="192"/>
        <end position="286"/>
    </location>
</feature>